<dbReference type="Gene3D" id="3.30.1370.110">
    <property type="match status" value="1"/>
</dbReference>
<dbReference type="InterPro" id="IPR036063">
    <property type="entry name" value="Smr_dom_sf"/>
</dbReference>
<dbReference type="GeneID" id="113215325"/>
<evidence type="ECO:0000259" key="2">
    <source>
        <dbReference type="PROSITE" id="PS50828"/>
    </source>
</evidence>
<protein>
    <submittedName>
        <fullName evidence="4 5">Uncharacterized protein LOC113215325</fullName>
    </submittedName>
</protein>
<evidence type="ECO:0000313" key="3">
    <source>
        <dbReference type="Proteomes" id="UP000504606"/>
    </source>
</evidence>
<sequence>MDSADSTGGMIGLAALAVIVLCAIIYYCCCYRCGSNRDRVLDDVIENSSINKVPKYHRFDDDIESGFRVPTLNLHGYHKKEALKEVDKFIKRNEKNDVDYVRIIPGRGVHSKGGVPVLKPAVEARLGEKGLWYWCSENNPGLIHVDLS</sequence>
<proteinExistence type="predicted"/>
<keyword evidence="1" id="KW-0472">Membrane</keyword>
<name>A0A6J1TAY0_FRAOC</name>
<evidence type="ECO:0000313" key="5">
    <source>
        <dbReference type="RefSeq" id="XP_052125308.1"/>
    </source>
</evidence>
<accession>A0A6J1TAY0</accession>
<dbReference type="InterPro" id="IPR053020">
    <property type="entry name" value="Smr_domain_protein"/>
</dbReference>
<dbReference type="PANTHER" id="PTHR47417">
    <property type="entry name" value="SMR DOMAIN-CONTAINING PROTEIN YPL199C"/>
    <property type="match status" value="1"/>
</dbReference>
<organism evidence="3 4">
    <name type="scientific">Frankliniella occidentalis</name>
    <name type="common">Western flower thrips</name>
    <name type="synonym">Euthrips occidentalis</name>
    <dbReference type="NCBI Taxonomy" id="133901"/>
    <lineage>
        <taxon>Eukaryota</taxon>
        <taxon>Metazoa</taxon>
        <taxon>Ecdysozoa</taxon>
        <taxon>Arthropoda</taxon>
        <taxon>Hexapoda</taxon>
        <taxon>Insecta</taxon>
        <taxon>Pterygota</taxon>
        <taxon>Neoptera</taxon>
        <taxon>Paraneoptera</taxon>
        <taxon>Thysanoptera</taxon>
        <taxon>Terebrantia</taxon>
        <taxon>Thripoidea</taxon>
        <taxon>Thripidae</taxon>
        <taxon>Frankliniella</taxon>
    </lineage>
</organism>
<dbReference type="KEGG" id="foc:113215325"/>
<dbReference type="PANTHER" id="PTHR47417:SF1">
    <property type="entry name" value="SMR DOMAIN-CONTAINING PROTEIN YPL199C"/>
    <property type="match status" value="1"/>
</dbReference>
<dbReference type="SUPFAM" id="SSF160443">
    <property type="entry name" value="SMR domain-like"/>
    <property type="match status" value="1"/>
</dbReference>
<evidence type="ECO:0000313" key="4">
    <source>
        <dbReference type="RefSeq" id="XP_026290724.1"/>
    </source>
</evidence>
<gene>
    <name evidence="4 5 6" type="primary">LOC113215325</name>
</gene>
<dbReference type="SMART" id="SM00463">
    <property type="entry name" value="SMR"/>
    <property type="match status" value="1"/>
</dbReference>
<dbReference type="RefSeq" id="XP_052125308.1">
    <property type="nucleotide sequence ID" value="XM_052269348.1"/>
</dbReference>
<evidence type="ECO:0000256" key="1">
    <source>
        <dbReference type="SAM" id="Phobius"/>
    </source>
</evidence>
<feature type="transmembrane region" description="Helical" evidence="1">
    <location>
        <begin position="6"/>
        <end position="29"/>
    </location>
</feature>
<dbReference type="RefSeq" id="XP_052125309.1">
    <property type="nucleotide sequence ID" value="XM_052269349.1"/>
</dbReference>
<keyword evidence="3" id="KW-1185">Reference proteome</keyword>
<reference evidence="4 5" key="1">
    <citation type="submission" date="2025-04" db="UniProtKB">
        <authorList>
            <consortium name="RefSeq"/>
        </authorList>
    </citation>
    <scope>IDENTIFICATION</scope>
    <source>
        <tissue evidence="4 5">Whole organism</tissue>
    </source>
</reference>
<dbReference type="AlphaFoldDB" id="A0A6J1TAY0"/>
<keyword evidence="1" id="KW-0812">Transmembrane</keyword>
<dbReference type="Pfam" id="PF01713">
    <property type="entry name" value="Smr"/>
    <property type="match status" value="1"/>
</dbReference>
<dbReference type="PROSITE" id="PS50828">
    <property type="entry name" value="SMR"/>
    <property type="match status" value="1"/>
</dbReference>
<dbReference type="InterPro" id="IPR002625">
    <property type="entry name" value="Smr_dom"/>
</dbReference>
<dbReference type="Proteomes" id="UP000504606">
    <property type="component" value="Unplaced"/>
</dbReference>
<dbReference type="RefSeq" id="XP_026290724.1">
    <property type="nucleotide sequence ID" value="XM_026434939.2"/>
</dbReference>
<keyword evidence="1" id="KW-1133">Transmembrane helix</keyword>
<feature type="domain" description="Smr" evidence="2">
    <location>
        <begin position="72"/>
        <end position="148"/>
    </location>
</feature>
<evidence type="ECO:0000313" key="6">
    <source>
        <dbReference type="RefSeq" id="XP_052125309.1"/>
    </source>
</evidence>